<keyword evidence="5" id="KW-0371">Homeobox</keyword>
<comment type="subcellular location">
    <subcellularLocation>
        <location evidence="1">Nucleus</location>
    </subcellularLocation>
</comment>
<name>A0AA88HDU0_ARTSF</name>
<dbReference type="PANTHER" id="PTHR12198">
    <property type="entry name" value="HOMEOBOX PROTEIN PROSPERO/PROX-1/CEH-26"/>
    <property type="match status" value="1"/>
</dbReference>
<comment type="caution">
    <text evidence="11">The sequence shown here is derived from an EMBL/GenBank/DDBJ whole genome shotgun (WGS) entry which is preliminary data.</text>
</comment>
<evidence type="ECO:0000313" key="11">
    <source>
        <dbReference type="EMBL" id="KAK2707088.1"/>
    </source>
</evidence>
<dbReference type="GO" id="GO:0048468">
    <property type="term" value="P:cell development"/>
    <property type="evidence" value="ECO:0007669"/>
    <property type="project" value="UniProtKB-ARBA"/>
</dbReference>
<dbReference type="GO" id="GO:0010001">
    <property type="term" value="P:glial cell differentiation"/>
    <property type="evidence" value="ECO:0007669"/>
    <property type="project" value="UniProtKB-ARBA"/>
</dbReference>
<evidence type="ECO:0000259" key="10">
    <source>
        <dbReference type="PROSITE" id="PS51818"/>
    </source>
</evidence>
<evidence type="ECO:0000256" key="4">
    <source>
        <dbReference type="ARBA" id="ARBA00023125"/>
    </source>
</evidence>
<proteinExistence type="predicted"/>
<feature type="compositionally biased region" description="Basic and acidic residues" evidence="9">
    <location>
        <begin position="40"/>
        <end position="53"/>
    </location>
</feature>
<reference evidence="11" key="1">
    <citation type="submission" date="2023-07" db="EMBL/GenBank/DDBJ databases">
        <title>Chromosome-level genome assembly of Artemia franciscana.</title>
        <authorList>
            <person name="Jo E."/>
        </authorList>
    </citation>
    <scope>NUCLEOTIDE SEQUENCE</scope>
    <source>
        <tissue evidence="11">Whole body</tissue>
    </source>
</reference>
<evidence type="ECO:0000256" key="1">
    <source>
        <dbReference type="ARBA" id="ARBA00004123"/>
    </source>
</evidence>
<dbReference type="EMBL" id="JAVRJZ010000019">
    <property type="protein sequence ID" value="KAK2707088.1"/>
    <property type="molecule type" value="Genomic_DNA"/>
</dbReference>
<evidence type="ECO:0000256" key="3">
    <source>
        <dbReference type="ARBA" id="ARBA00023015"/>
    </source>
</evidence>
<dbReference type="GO" id="GO:0000978">
    <property type="term" value="F:RNA polymerase II cis-regulatory region sequence-specific DNA binding"/>
    <property type="evidence" value="ECO:0007669"/>
    <property type="project" value="TreeGrafter"/>
</dbReference>
<dbReference type="EMBL" id="JAVRJZ010000019">
    <property type="protein sequence ID" value="KAK2707089.1"/>
    <property type="molecule type" value="Genomic_DNA"/>
</dbReference>
<feature type="compositionally biased region" description="Basic and acidic residues" evidence="9">
    <location>
        <begin position="171"/>
        <end position="193"/>
    </location>
</feature>
<protein>
    <recommendedName>
        <fullName evidence="8">Homeobox protein prospero</fullName>
    </recommendedName>
</protein>
<evidence type="ECO:0000256" key="8">
    <source>
        <dbReference type="ARBA" id="ARBA00067423"/>
    </source>
</evidence>
<dbReference type="AlphaFoldDB" id="A0AA88HDU0"/>
<evidence type="ECO:0000256" key="6">
    <source>
        <dbReference type="ARBA" id="ARBA00023163"/>
    </source>
</evidence>
<accession>A0AA88HDU0</accession>
<dbReference type="InterPro" id="IPR039350">
    <property type="entry name" value="Prospero_homeodomain"/>
</dbReference>
<keyword evidence="7" id="KW-0539">Nucleus</keyword>
<dbReference type="SUPFAM" id="SSF46689">
    <property type="entry name" value="Homeodomain-like"/>
    <property type="match status" value="1"/>
</dbReference>
<feature type="compositionally biased region" description="Polar residues" evidence="9">
    <location>
        <begin position="380"/>
        <end position="428"/>
    </location>
</feature>
<feature type="domain" description="Prospero" evidence="10">
    <location>
        <begin position="515"/>
        <end position="673"/>
    </location>
</feature>
<sequence>MGYLAQQRRMVTEMYLHREQSEVGQSVIRRSADSPNESGHYLRDILSTKKESEDSASSSDEEQQQLVGLELTMRPAETTEEASSLVKSESAEDSAIEPENLEIKRPTSNTLHSLLGCKKRKLYQPQQHESSRIREEEEPEAKYQRQETIEALQQEYARIYSQALVGASEKEGESQLDLSLKDKLEKRPEKDRNTPNIPFSSGIPQFSNTISFDATRRLLLENDSNKKESRELLSDFESFADLLKNELQTSLTTVIDQFVQRYVQQKKMAQQKLREEIEAKSRGRVVDRGARQDGNISYLRAPLNLPFFPQHKLPLYPSLNPLSSLSSLSAMSTLAGLSTQHEQREQEQNEALSLVVNSKKRRNKVTDARILNGRGCETPNLLQNQNPSPYPQSLPTSRFSPTNSPKSDSPLSPPRYNSNHISSSMAGVNGIPQPNSALDSFSPYVAYYRRGFSPERNDVRTPPTSMMHPAFFAGHHGIPDIAALRHGDMDRNSESSGETYDSLHPSLSLLANTHAATLTPMHLRKAKLMFFWVRYPSSSVLKMYFPDIRFNKNNTAQLVKWFSNFREFYYIQMEKFARQLLSDGVQSVDDVRITIDSELFRILNLHYNRNNHIEVPPHFLYVVEQTLKEFFRAIQASKDLEPSWKKTIYKIIARLDDNVPEYFKSPNFLEHLE</sequence>
<evidence type="ECO:0000256" key="9">
    <source>
        <dbReference type="SAM" id="MobiDB-lite"/>
    </source>
</evidence>
<dbReference type="InterPro" id="IPR037131">
    <property type="entry name" value="Homeo_prospero_dom_sf"/>
</dbReference>
<dbReference type="Gene3D" id="1.10.10.500">
    <property type="entry name" value="Homeo-prospero domain"/>
    <property type="match status" value="1"/>
</dbReference>
<keyword evidence="3" id="KW-0805">Transcription regulation</keyword>
<dbReference type="PANTHER" id="PTHR12198:SF0">
    <property type="entry name" value="HOMEOBOX PROTEIN PROSPERO"/>
    <property type="match status" value="1"/>
</dbReference>
<dbReference type="PROSITE" id="PS51818">
    <property type="entry name" value="HOMEO_PROSPERO"/>
    <property type="match status" value="1"/>
</dbReference>
<dbReference type="InterPro" id="IPR009057">
    <property type="entry name" value="Homeodomain-like_sf"/>
</dbReference>
<dbReference type="FunFam" id="1.10.10.500:FF:000002">
    <property type="entry name" value="Prospero homeobox 3"/>
    <property type="match status" value="1"/>
</dbReference>
<feature type="region of interest" description="Disordered" evidence="9">
    <location>
        <begin position="17"/>
        <end position="98"/>
    </location>
</feature>
<evidence type="ECO:0000256" key="7">
    <source>
        <dbReference type="ARBA" id="ARBA00023242"/>
    </source>
</evidence>
<feature type="compositionally biased region" description="Basic and acidic residues" evidence="9">
    <location>
        <begin position="129"/>
        <end position="144"/>
    </location>
</feature>
<organism evidence="11 12">
    <name type="scientific">Artemia franciscana</name>
    <name type="common">Brine shrimp</name>
    <name type="synonym">Artemia sanfranciscana</name>
    <dbReference type="NCBI Taxonomy" id="6661"/>
    <lineage>
        <taxon>Eukaryota</taxon>
        <taxon>Metazoa</taxon>
        <taxon>Ecdysozoa</taxon>
        <taxon>Arthropoda</taxon>
        <taxon>Crustacea</taxon>
        <taxon>Branchiopoda</taxon>
        <taxon>Anostraca</taxon>
        <taxon>Artemiidae</taxon>
        <taxon>Artemia</taxon>
    </lineage>
</organism>
<feature type="region of interest" description="Disordered" evidence="9">
    <location>
        <begin position="171"/>
        <end position="202"/>
    </location>
</feature>
<dbReference type="GO" id="GO:0005634">
    <property type="term" value="C:nucleus"/>
    <property type="evidence" value="ECO:0007669"/>
    <property type="project" value="UniProtKB-SubCell"/>
</dbReference>
<feature type="region of interest" description="Disordered" evidence="9">
    <location>
        <begin position="337"/>
        <end position="428"/>
    </location>
</feature>
<evidence type="ECO:0000313" key="12">
    <source>
        <dbReference type="Proteomes" id="UP001187531"/>
    </source>
</evidence>
<dbReference type="GO" id="GO:0000981">
    <property type="term" value="F:DNA-binding transcription factor activity, RNA polymerase II-specific"/>
    <property type="evidence" value="ECO:0007669"/>
    <property type="project" value="TreeGrafter"/>
</dbReference>
<gene>
    <name evidence="11" type="ORF">QYM36_014947</name>
</gene>
<evidence type="ECO:0000256" key="5">
    <source>
        <dbReference type="ARBA" id="ARBA00023155"/>
    </source>
</evidence>
<dbReference type="Proteomes" id="UP001187531">
    <property type="component" value="Unassembled WGS sequence"/>
</dbReference>
<dbReference type="InterPro" id="IPR023082">
    <property type="entry name" value="Homeo_prospero_dom"/>
</dbReference>
<feature type="region of interest" description="Disordered" evidence="9">
    <location>
        <begin position="116"/>
        <end position="144"/>
    </location>
</feature>
<dbReference type="Pfam" id="PF05044">
    <property type="entry name" value="HPD"/>
    <property type="match status" value="1"/>
</dbReference>
<keyword evidence="2" id="KW-0217">Developmental protein</keyword>
<evidence type="ECO:0000256" key="2">
    <source>
        <dbReference type="ARBA" id="ARBA00022473"/>
    </source>
</evidence>
<keyword evidence="4" id="KW-0238">DNA-binding</keyword>
<keyword evidence="6" id="KW-0804">Transcription</keyword>
<keyword evidence="12" id="KW-1185">Reference proteome</keyword>